<dbReference type="OrthoDB" id="9781261at2"/>
<dbReference type="InterPro" id="IPR014222">
    <property type="entry name" value="Cyt_c_oxidase_su2"/>
</dbReference>
<dbReference type="InterPro" id="IPR001505">
    <property type="entry name" value="Copper_CuA"/>
</dbReference>
<evidence type="ECO:0000259" key="19">
    <source>
        <dbReference type="PROSITE" id="PS50857"/>
    </source>
</evidence>
<dbReference type="PROSITE" id="PS50999">
    <property type="entry name" value="COX2_TM"/>
    <property type="match status" value="1"/>
</dbReference>
<dbReference type="RefSeq" id="WP_148338874.1">
    <property type="nucleotide sequence ID" value="NZ_LR699119.1"/>
</dbReference>
<sequence length="278" mass="31582">MKIIRMGLICLFFCFFTPAAWADLALNMPYGVTPVSHDIYRLHMTALIICCLIALIVFGLIAYSIIMFRKSRHAVPAQFSENRLIEIIWTTIPFLILIALAIPATRILADIHNTDESAITIKITGHQWKWEYEYLDNGVRFFSYLSTPLDQIYGHAAKSPWFLLEVDKPMLVPVNTKVKLLITSDDVIHSWWVPELGIKQDAIPGFINENWINVTAPGEYRGQCAELCGVNHGFMPIVVKAVSQDEYNQWLNQQRTAMQTQQPPRKTDSGRTAGTGQE</sequence>
<dbReference type="EC" id="7.1.1.9" evidence="15"/>
<feature type="signal peptide" evidence="18">
    <location>
        <begin position="1"/>
        <end position="22"/>
    </location>
</feature>
<dbReference type="PROSITE" id="PS00078">
    <property type="entry name" value="COX2"/>
    <property type="match status" value="1"/>
</dbReference>
<dbReference type="Proteomes" id="UP000324194">
    <property type="component" value="Chromosome 1"/>
</dbReference>
<evidence type="ECO:0000259" key="20">
    <source>
        <dbReference type="PROSITE" id="PS50999"/>
    </source>
</evidence>
<keyword evidence="3 14" id="KW-0813">Transport</keyword>
<feature type="transmembrane region" description="Helical" evidence="17">
    <location>
        <begin position="46"/>
        <end position="66"/>
    </location>
</feature>
<comment type="cofactor">
    <cofactor evidence="15">
        <name>Cu cation</name>
        <dbReference type="ChEBI" id="CHEBI:23378"/>
    </cofactor>
    <text evidence="15">Binds a copper A center.</text>
</comment>
<evidence type="ECO:0000256" key="11">
    <source>
        <dbReference type="ARBA" id="ARBA00023136"/>
    </source>
</evidence>
<keyword evidence="4 14" id="KW-0679">Respiratory chain</keyword>
<dbReference type="SUPFAM" id="SSF81464">
    <property type="entry name" value="Cytochrome c oxidase subunit II-like, transmembrane region"/>
    <property type="match status" value="1"/>
</dbReference>
<keyword evidence="9 17" id="KW-1133">Transmembrane helix</keyword>
<dbReference type="Gene3D" id="1.10.287.90">
    <property type="match status" value="1"/>
</dbReference>
<evidence type="ECO:0000313" key="22">
    <source>
        <dbReference type="Proteomes" id="UP000324194"/>
    </source>
</evidence>
<dbReference type="PANTHER" id="PTHR22888:SF9">
    <property type="entry name" value="CYTOCHROME C OXIDASE SUBUNIT 2"/>
    <property type="match status" value="1"/>
</dbReference>
<evidence type="ECO:0000256" key="1">
    <source>
        <dbReference type="ARBA" id="ARBA00004141"/>
    </source>
</evidence>
<dbReference type="GO" id="GO:0004129">
    <property type="term" value="F:cytochrome-c oxidase activity"/>
    <property type="evidence" value="ECO:0007669"/>
    <property type="project" value="UniProtKB-EC"/>
</dbReference>
<dbReference type="EMBL" id="LR699119">
    <property type="protein sequence ID" value="VVC75578.1"/>
    <property type="molecule type" value="Genomic_DNA"/>
</dbReference>
<gene>
    <name evidence="21" type="primary">ctaC_1</name>
    <name evidence="21" type="ORF">AQUSIP_08680</name>
</gene>
<dbReference type="InterPro" id="IPR045187">
    <property type="entry name" value="CcO_II"/>
</dbReference>
<feature type="domain" description="Cytochrome oxidase subunit II copper A binding" evidence="19">
    <location>
        <begin position="116"/>
        <end position="253"/>
    </location>
</feature>
<comment type="subcellular location">
    <subcellularLocation>
        <location evidence="14">Cell membrane</location>
        <topology evidence="14">Multi-pass membrane protein</topology>
    </subcellularLocation>
    <subcellularLocation>
        <location evidence="1">Membrane</location>
        <topology evidence="1">Multi-pass membrane protein</topology>
    </subcellularLocation>
</comment>
<keyword evidence="22" id="KW-1185">Reference proteome</keyword>
<dbReference type="Pfam" id="PF00116">
    <property type="entry name" value="COX2"/>
    <property type="match status" value="1"/>
</dbReference>
<evidence type="ECO:0000256" key="16">
    <source>
        <dbReference type="SAM" id="MobiDB-lite"/>
    </source>
</evidence>
<evidence type="ECO:0000313" key="21">
    <source>
        <dbReference type="EMBL" id="VVC75578.1"/>
    </source>
</evidence>
<name>A0A5E4PGD4_9COXI</name>
<keyword evidence="8 14" id="KW-0249">Electron transport</keyword>
<dbReference type="Gene3D" id="2.60.40.420">
    <property type="entry name" value="Cupredoxins - blue copper proteins"/>
    <property type="match status" value="1"/>
</dbReference>
<keyword evidence="6 15" id="KW-0479">Metal-binding</keyword>
<dbReference type="PRINTS" id="PR01166">
    <property type="entry name" value="CYCOXIDASEII"/>
</dbReference>
<keyword evidence="10 15" id="KW-0186">Copper</keyword>
<dbReference type="InterPro" id="IPR011759">
    <property type="entry name" value="Cyt_c_oxidase_su2_TM_dom"/>
</dbReference>
<dbReference type="KEGG" id="asip:AQUSIP_08680"/>
<feature type="transmembrane region" description="Helical" evidence="17">
    <location>
        <begin position="87"/>
        <end position="109"/>
    </location>
</feature>
<feature type="chain" id="PRO_5022834157" description="Cytochrome c oxidase subunit 2" evidence="18">
    <location>
        <begin position="23"/>
        <end position="278"/>
    </location>
</feature>
<proteinExistence type="inferred from homology"/>
<comment type="function">
    <text evidence="12 15">Subunits I and II form the functional core of the enzyme complex. Electrons originating in cytochrome c are transferred via heme a and Cu(A) to the binuclear center formed by heme a3 and Cu(B).</text>
</comment>
<dbReference type="InterPro" id="IPR008972">
    <property type="entry name" value="Cupredoxin"/>
</dbReference>
<evidence type="ECO:0000256" key="7">
    <source>
        <dbReference type="ARBA" id="ARBA00022967"/>
    </source>
</evidence>
<feature type="domain" description="Cytochrome oxidase subunit II transmembrane region profile" evidence="20">
    <location>
        <begin position="18"/>
        <end position="115"/>
    </location>
</feature>
<evidence type="ECO:0000256" key="10">
    <source>
        <dbReference type="ARBA" id="ARBA00023008"/>
    </source>
</evidence>
<dbReference type="InterPro" id="IPR036257">
    <property type="entry name" value="Cyt_c_oxidase_su2_TM_sf"/>
</dbReference>
<keyword evidence="11 17" id="KW-0472">Membrane</keyword>
<evidence type="ECO:0000256" key="3">
    <source>
        <dbReference type="ARBA" id="ARBA00022448"/>
    </source>
</evidence>
<keyword evidence="7" id="KW-1278">Translocase</keyword>
<reference evidence="21 22" key="1">
    <citation type="submission" date="2019-08" db="EMBL/GenBank/DDBJ databases">
        <authorList>
            <person name="Guy L."/>
        </authorList>
    </citation>
    <scope>NUCLEOTIDE SEQUENCE [LARGE SCALE GENOMIC DNA]</scope>
    <source>
        <strain evidence="21 22">SGT-108</strain>
    </source>
</reference>
<accession>A0A5E4PGD4</accession>
<dbReference type="PROSITE" id="PS50857">
    <property type="entry name" value="COX2_CUA"/>
    <property type="match status" value="1"/>
</dbReference>
<dbReference type="Pfam" id="PF02790">
    <property type="entry name" value="COX2_TM"/>
    <property type="match status" value="1"/>
</dbReference>
<dbReference type="GO" id="GO:0005886">
    <property type="term" value="C:plasma membrane"/>
    <property type="evidence" value="ECO:0007669"/>
    <property type="project" value="UniProtKB-SubCell"/>
</dbReference>
<organism evidence="21 22">
    <name type="scientific">Aquicella siphonis</name>
    <dbReference type="NCBI Taxonomy" id="254247"/>
    <lineage>
        <taxon>Bacteria</taxon>
        <taxon>Pseudomonadati</taxon>
        <taxon>Pseudomonadota</taxon>
        <taxon>Gammaproteobacteria</taxon>
        <taxon>Legionellales</taxon>
        <taxon>Coxiellaceae</taxon>
        <taxon>Aquicella</taxon>
    </lineage>
</organism>
<evidence type="ECO:0000256" key="18">
    <source>
        <dbReference type="SAM" id="SignalP"/>
    </source>
</evidence>
<evidence type="ECO:0000256" key="15">
    <source>
        <dbReference type="RuleBase" id="RU004024"/>
    </source>
</evidence>
<evidence type="ECO:0000256" key="8">
    <source>
        <dbReference type="ARBA" id="ARBA00022982"/>
    </source>
</evidence>
<feature type="region of interest" description="Disordered" evidence="16">
    <location>
        <begin position="256"/>
        <end position="278"/>
    </location>
</feature>
<evidence type="ECO:0000256" key="13">
    <source>
        <dbReference type="ARBA" id="ARBA00047816"/>
    </source>
</evidence>
<dbReference type="PANTHER" id="PTHR22888">
    <property type="entry name" value="CYTOCHROME C OXIDASE, SUBUNIT II"/>
    <property type="match status" value="1"/>
</dbReference>
<evidence type="ECO:0000256" key="17">
    <source>
        <dbReference type="SAM" id="Phobius"/>
    </source>
</evidence>
<dbReference type="InterPro" id="IPR002429">
    <property type="entry name" value="CcO_II-like_C"/>
</dbReference>
<keyword evidence="18" id="KW-0732">Signal</keyword>
<dbReference type="GO" id="GO:0042773">
    <property type="term" value="P:ATP synthesis coupled electron transport"/>
    <property type="evidence" value="ECO:0007669"/>
    <property type="project" value="TreeGrafter"/>
</dbReference>
<dbReference type="GO" id="GO:0005507">
    <property type="term" value="F:copper ion binding"/>
    <property type="evidence" value="ECO:0007669"/>
    <property type="project" value="InterPro"/>
</dbReference>
<comment type="catalytic activity">
    <reaction evidence="13 15">
        <text>4 Fe(II)-[cytochrome c] + O2 + 8 H(+)(in) = 4 Fe(III)-[cytochrome c] + 2 H2O + 4 H(+)(out)</text>
        <dbReference type="Rhea" id="RHEA:11436"/>
        <dbReference type="Rhea" id="RHEA-COMP:10350"/>
        <dbReference type="Rhea" id="RHEA-COMP:14399"/>
        <dbReference type="ChEBI" id="CHEBI:15377"/>
        <dbReference type="ChEBI" id="CHEBI:15378"/>
        <dbReference type="ChEBI" id="CHEBI:15379"/>
        <dbReference type="ChEBI" id="CHEBI:29033"/>
        <dbReference type="ChEBI" id="CHEBI:29034"/>
        <dbReference type="EC" id="7.1.1.9"/>
    </reaction>
</comment>
<dbReference type="NCBIfam" id="TIGR02866">
    <property type="entry name" value="CoxB"/>
    <property type="match status" value="1"/>
</dbReference>
<evidence type="ECO:0000256" key="14">
    <source>
        <dbReference type="RuleBase" id="RU000456"/>
    </source>
</evidence>
<evidence type="ECO:0000256" key="2">
    <source>
        <dbReference type="ARBA" id="ARBA00007866"/>
    </source>
</evidence>
<evidence type="ECO:0000256" key="12">
    <source>
        <dbReference type="ARBA" id="ARBA00024688"/>
    </source>
</evidence>
<protein>
    <recommendedName>
        <fullName evidence="15">Cytochrome c oxidase subunit 2</fullName>
        <ecNumber evidence="15">7.1.1.9</ecNumber>
    </recommendedName>
</protein>
<dbReference type="GO" id="GO:0016491">
    <property type="term" value="F:oxidoreductase activity"/>
    <property type="evidence" value="ECO:0007669"/>
    <property type="project" value="InterPro"/>
</dbReference>
<keyword evidence="5 14" id="KW-0812">Transmembrane</keyword>
<comment type="similarity">
    <text evidence="2 14">Belongs to the cytochrome c oxidase subunit 2 family.</text>
</comment>
<evidence type="ECO:0000256" key="9">
    <source>
        <dbReference type="ARBA" id="ARBA00022989"/>
    </source>
</evidence>
<dbReference type="AlphaFoldDB" id="A0A5E4PGD4"/>
<evidence type="ECO:0000256" key="4">
    <source>
        <dbReference type="ARBA" id="ARBA00022660"/>
    </source>
</evidence>
<evidence type="ECO:0000256" key="6">
    <source>
        <dbReference type="ARBA" id="ARBA00022723"/>
    </source>
</evidence>
<dbReference type="SUPFAM" id="SSF49503">
    <property type="entry name" value="Cupredoxins"/>
    <property type="match status" value="1"/>
</dbReference>
<evidence type="ECO:0000256" key="5">
    <source>
        <dbReference type="ARBA" id="ARBA00022692"/>
    </source>
</evidence>